<evidence type="ECO:0008006" key="4">
    <source>
        <dbReference type="Google" id="ProtNLM"/>
    </source>
</evidence>
<proteinExistence type="predicted"/>
<gene>
    <name evidence="2" type="ORF">JN12_03205</name>
</gene>
<evidence type="ECO:0000313" key="2">
    <source>
        <dbReference type="EMBL" id="TWJ16846.1"/>
    </source>
</evidence>
<name>A0A562VFZ5_9BACT</name>
<dbReference type="OrthoDB" id="5395031at2"/>
<organism evidence="2 3">
    <name type="scientific">Geobacter argillaceus</name>
    <dbReference type="NCBI Taxonomy" id="345631"/>
    <lineage>
        <taxon>Bacteria</taxon>
        <taxon>Pseudomonadati</taxon>
        <taxon>Thermodesulfobacteriota</taxon>
        <taxon>Desulfuromonadia</taxon>
        <taxon>Geobacterales</taxon>
        <taxon>Geobacteraceae</taxon>
        <taxon>Geobacter</taxon>
    </lineage>
</organism>
<dbReference type="AlphaFoldDB" id="A0A562VFZ5"/>
<keyword evidence="3" id="KW-1185">Reference proteome</keyword>
<keyword evidence="1" id="KW-0732">Signal</keyword>
<sequence length="453" mass="47017">MKYLQHSCRVIVVFILSLFLTACGGGSGTTSPTAQTTGSLLEGVAAAGAPLTGTVYITDSSYPTKKTSAPINQDGTFSVDVSGLTSPLLVKAVGTASGSAVTLFSFAMAPGSVQVNPLTDLLVAGASGTQQRADLFALYSSHNRASLQTVANKMPQLTVNLRTALQPLLALYGADTLDPFSSAYHVNHQGLDGLFDDAAINIANGYVTVTNRSSGAVIYSATLDNLANGTLTSASLPTPITYPKPGNIRLTLQLNGLPTGTLVRRLKTTIRLPLGVTVEQVRDPATQLPTGTAVVNTAIPSGGAGGAVIYPLPSLSATNNELTLELSSLNGFVGGEFLTLRCVVSYAALATVSAADFTVLKAELYGDIYKRQKLSGGTVSAALLAFPTTEGKGVYDRLCSGCHTLDTNDTVGRPSLLKKAVLVPVKFTSGHRGISLTTQQIEDLQAFLSNLSK</sequence>
<accession>A0A562VFZ5</accession>
<dbReference type="PROSITE" id="PS51257">
    <property type="entry name" value="PROKAR_LIPOPROTEIN"/>
    <property type="match status" value="1"/>
</dbReference>
<feature type="signal peptide" evidence="1">
    <location>
        <begin position="1"/>
        <end position="24"/>
    </location>
</feature>
<dbReference type="SUPFAM" id="SSF46626">
    <property type="entry name" value="Cytochrome c"/>
    <property type="match status" value="1"/>
</dbReference>
<reference evidence="2 3" key="1">
    <citation type="submission" date="2019-07" db="EMBL/GenBank/DDBJ databases">
        <title>Genomic Encyclopedia of Archaeal and Bacterial Type Strains, Phase II (KMG-II): from individual species to whole genera.</title>
        <authorList>
            <person name="Goeker M."/>
        </authorList>
    </citation>
    <scope>NUCLEOTIDE SEQUENCE [LARGE SCALE GENOMIC DNA]</scope>
    <source>
        <strain evidence="2 3">ATCC BAA-1139</strain>
    </source>
</reference>
<evidence type="ECO:0000256" key="1">
    <source>
        <dbReference type="SAM" id="SignalP"/>
    </source>
</evidence>
<protein>
    <recommendedName>
        <fullName evidence="4">Cytochrome c domain-containing protein</fullName>
    </recommendedName>
</protein>
<dbReference type="GO" id="GO:0020037">
    <property type="term" value="F:heme binding"/>
    <property type="evidence" value="ECO:0007669"/>
    <property type="project" value="InterPro"/>
</dbReference>
<dbReference type="Proteomes" id="UP000319449">
    <property type="component" value="Unassembled WGS sequence"/>
</dbReference>
<feature type="chain" id="PRO_5021717463" description="Cytochrome c domain-containing protein" evidence="1">
    <location>
        <begin position="25"/>
        <end position="453"/>
    </location>
</feature>
<dbReference type="RefSeq" id="WP_145024592.1">
    <property type="nucleotide sequence ID" value="NZ_VLLN01000024.1"/>
</dbReference>
<evidence type="ECO:0000313" key="3">
    <source>
        <dbReference type="Proteomes" id="UP000319449"/>
    </source>
</evidence>
<comment type="caution">
    <text evidence="2">The sequence shown here is derived from an EMBL/GenBank/DDBJ whole genome shotgun (WGS) entry which is preliminary data.</text>
</comment>
<dbReference type="GO" id="GO:0009055">
    <property type="term" value="F:electron transfer activity"/>
    <property type="evidence" value="ECO:0007669"/>
    <property type="project" value="InterPro"/>
</dbReference>
<dbReference type="InterPro" id="IPR036909">
    <property type="entry name" value="Cyt_c-like_dom_sf"/>
</dbReference>
<dbReference type="EMBL" id="VLLN01000024">
    <property type="protein sequence ID" value="TWJ16846.1"/>
    <property type="molecule type" value="Genomic_DNA"/>
</dbReference>